<reference evidence="1 2" key="1">
    <citation type="submission" date="2017-04" db="EMBL/GenBank/DDBJ databases">
        <title>Draft genome sequence of Marssonina coronaria NL1: causal agent of apple blotch.</title>
        <authorList>
            <person name="Cheng Q."/>
        </authorList>
    </citation>
    <scope>NUCLEOTIDE SEQUENCE [LARGE SCALE GENOMIC DNA]</scope>
    <source>
        <strain evidence="1 2">NL1</strain>
    </source>
</reference>
<comment type="caution">
    <text evidence="1">The sequence shown here is derived from an EMBL/GenBank/DDBJ whole genome shotgun (WGS) entry which is preliminary data.</text>
</comment>
<evidence type="ECO:0000313" key="2">
    <source>
        <dbReference type="Proteomes" id="UP000242519"/>
    </source>
</evidence>
<evidence type="ECO:0000313" key="1">
    <source>
        <dbReference type="EMBL" id="OWP01411.1"/>
    </source>
</evidence>
<proteinExistence type="predicted"/>
<organism evidence="1 2">
    <name type="scientific">Diplocarpon coronariae</name>
    <dbReference type="NCBI Taxonomy" id="2795749"/>
    <lineage>
        <taxon>Eukaryota</taxon>
        <taxon>Fungi</taxon>
        <taxon>Dikarya</taxon>
        <taxon>Ascomycota</taxon>
        <taxon>Pezizomycotina</taxon>
        <taxon>Leotiomycetes</taxon>
        <taxon>Helotiales</taxon>
        <taxon>Drepanopezizaceae</taxon>
        <taxon>Diplocarpon</taxon>
    </lineage>
</organism>
<gene>
    <name evidence="1" type="ORF">B2J93_2821</name>
</gene>
<dbReference type="OrthoDB" id="444631at2759"/>
<dbReference type="EMBL" id="MZNU01000279">
    <property type="protein sequence ID" value="OWP01411.1"/>
    <property type="molecule type" value="Genomic_DNA"/>
</dbReference>
<dbReference type="Proteomes" id="UP000242519">
    <property type="component" value="Unassembled WGS sequence"/>
</dbReference>
<accession>A0A218Z015</accession>
<dbReference type="AlphaFoldDB" id="A0A218Z015"/>
<keyword evidence="2" id="KW-1185">Reference proteome</keyword>
<sequence length="78" mass="8414">MIRPRHEHIPGDSRVTEILAGVSAPQALATLFIVGRIFARTCVLKIWNWDDTLIIIAVGIPGSSRSLLSVAGSAHARL</sequence>
<dbReference type="InParanoid" id="A0A218Z015"/>
<protein>
    <submittedName>
        <fullName evidence="1">Uncharacterized protein</fullName>
    </submittedName>
</protein>
<name>A0A218Z015_9HELO</name>